<dbReference type="Proteomes" id="UP000054995">
    <property type="component" value="Unassembled WGS sequence"/>
</dbReference>
<keyword evidence="2" id="KW-1185">Reference proteome</keyword>
<sequence length="136" mass="15462">MSELQYSNKIWKTQSSVHRYLTVDDDKCSINSNFHTPINCLHFKKDLMPNCCCCLKHVHLKGSDCSKNIGNTDSSVFEQRNVNVVTQNVKLSHNTGKVLNVVTAIVGNGFQQIYILHVEVLYSLETSFCTFFRAND</sequence>
<dbReference type="AlphaFoldDB" id="A0A0V1FN49"/>
<gene>
    <name evidence="1" type="ORF">T4D_13197</name>
</gene>
<evidence type="ECO:0000313" key="2">
    <source>
        <dbReference type="Proteomes" id="UP000054995"/>
    </source>
</evidence>
<evidence type="ECO:0000313" key="1">
    <source>
        <dbReference type="EMBL" id="KRY87317.1"/>
    </source>
</evidence>
<dbReference type="EMBL" id="JYDT01000057">
    <property type="protein sequence ID" value="KRY87317.1"/>
    <property type="molecule type" value="Genomic_DNA"/>
</dbReference>
<name>A0A0V1FN49_TRIPS</name>
<comment type="caution">
    <text evidence="1">The sequence shown here is derived from an EMBL/GenBank/DDBJ whole genome shotgun (WGS) entry which is preliminary data.</text>
</comment>
<organism evidence="1 2">
    <name type="scientific">Trichinella pseudospiralis</name>
    <name type="common">Parasitic roundworm</name>
    <dbReference type="NCBI Taxonomy" id="6337"/>
    <lineage>
        <taxon>Eukaryota</taxon>
        <taxon>Metazoa</taxon>
        <taxon>Ecdysozoa</taxon>
        <taxon>Nematoda</taxon>
        <taxon>Enoplea</taxon>
        <taxon>Dorylaimia</taxon>
        <taxon>Trichinellida</taxon>
        <taxon>Trichinellidae</taxon>
        <taxon>Trichinella</taxon>
    </lineage>
</organism>
<protein>
    <submittedName>
        <fullName evidence="1">Uncharacterized protein</fullName>
    </submittedName>
</protein>
<proteinExistence type="predicted"/>
<reference evidence="1 2" key="1">
    <citation type="submission" date="2015-01" db="EMBL/GenBank/DDBJ databases">
        <title>Evolution of Trichinella species and genotypes.</title>
        <authorList>
            <person name="Korhonen P.K."/>
            <person name="Edoardo P."/>
            <person name="Giuseppe L.R."/>
            <person name="Gasser R.B."/>
        </authorList>
    </citation>
    <scope>NUCLEOTIDE SEQUENCE [LARGE SCALE GENOMIC DNA]</scope>
    <source>
        <strain evidence="1">ISS470</strain>
    </source>
</reference>
<accession>A0A0V1FN49</accession>